<evidence type="ECO:0000256" key="1">
    <source>
        <dbReference type="SAM" id="Phobius"/>
    </source>
</evidence>
<evidence type="ECO:0000313" key="2">
    <source>
        <dbReference type="EMBL" id="GKT05092.1"/>
    </source>
</evidence>
<feature type="transmembrane region" description="Helical" evidence="1">
    <location>
        <begin position="34"/>
        <end position="53"/>
    </location>
</feature>
<keyword evidence="1" id="KW-1133">Transmembrane helix</keyword>
<protein>
    <submittedName>
        <fullName evidence="2">Membrane protein</fullName>
    </submittedName>
</protein>
<dbReference type="Pfam" id="PF11151">
    <property type="entry name" value="DUF2929"/>
    <property type="match status" value="1"/>
</dbReference>
<keyword evidence="1" id="KW-0472">Membrane</keyword>
<organism evidence="2 3">
    <name type="scientific">Furfurilactobacillus curtus</name>
    <dbReference type="NCBI Taxonomy" id="1746200"/>
    <lineage>
        <taxon>Bacteria</taxon>
        <taxon>Bacillati</taxon>
        <taxon>Bacillota</taxon>
        <taxon>Bacilli</taxon>
        <taxon>Lactobacillales</taxon>
        <taxon>Lactobacillaceae</taxon>
        <taxon>Furfurilactobacillus</taxon>
    </lineage>
</organism>
<name>A0ABQ5JQ49_9LACO</name>
<sequence length="65" mass="7189">MRYLTVIFWGFIWGEVIGYIGGQLELMTYKPLEIGIVAAIVCVVVATFTYLMADKSTPAANEANK</sequence>
<dbReference type="EMBL" id="BQXO01000001">
    <property type="protein sequence ID" value="GKT05092.1"/>
    <property type="molecule type" value="Genomic_DNA"/>
</dbReference>
<keyword evidence="3" id="KW-1185">Reference proteome</keyword>
<proteinExistence type="predicted"/>
<dbReference type="Proteomes" id="UP001628078">
    <property type="component" value="Unassembled WGS sequence"/>
</dbReference>
<keyword evidence="1" id="KW-0812">Transmembrane</keyword>
<reference evidence="2 3" key="1">
    <citation type="submission" date="2022-03" db="EMBL/GenBank/DDBJ databases">
        <title>Draft genome sequence of Furfurilactobacillus curtus JCM 31185.</title>
        <authorList>
            <person name="Suzuki S."/>
            <person name="Endo A."/>
            <person name="Kajikawa A."/>
        </authorList>
    </citation>
    <scope>NUCLEOTIDE SEQUENCE [LARGE SCALE GENOMIC DNA]</scope>
    <source>
        <strain evidence="2 3">JCM 31185</strain>
    </source>
</reference>
<comment type="caution">
    <text evidence="2">The sequence shown here is derived from an EMBL/GenBank/DDBJ whole genome shotgun (WGS) entry which is preliminary data.</text>
</comment>
<evidence type="ECO:0000313" key="3">
    <source>
        <dbReference type="Proteomes" id="UP001628078"/>
    </source>
</evidence>
<dbReference type="RefSeq" id="WP_407882355.1">
    <property type="nucleotide sequence ID" value="NZ_BQXO01000001.1"/>
</dbReference>
<gene>
    <name evidence="2" type="ORF">JCM31185_03810</name>
</gene>
<accession>A0ABQ5JQ49</accession>
<dbReference type="InterPro" id="IPR021324">
    <property type="entry name" value="DUF2929"/>
</dbReference>